<dbReference type="SUPFAM" id="SSF52374">
    <property type="entry name" value="Nucleotidylyl transferase"/>
    <property type="match status" value="1"/>
</dbReference>
<feature type="domain" description="Aminoacyl-tRNA synthetase class Ia" evidence="9">
    <location>
        <begin position="135"/>
        <end position="347"/>
    </location>
</feature>
<dbReference type="EC" id="6.1.1.9" evidence="2"/>
<evidence type="ECO:0000256" key="3">
    <source>
        <dbReference type="ARBA" id="ARBA00022598"/>
    </source>
</evidence>
<comment type="similarity">
    <text evidence="1">Belongs to the class-I aminoacyl-tRNA synthetase family.</text>
</comment>
<dbReference type="SUPFAM" id="SSF50677">
    <property type="entry name" value="ValRS/IleRS/LeuRS editing domain"/>
    <property type="match status" value="1"/>
</dbReference>
<accession>A0ABQ6N2E1</accession>
<evidence type="ECO:0000313" key="12">
    <source>
        <dbReference type="Proteomes" id="UP001165060"/>
    </source>
</evidence>
<dbReference type="EMBL" id="BRYB01003547">
    <property type="protein sequence ID" value="GMI38571.1"/>
    <property type="molecule type" value="Genomic_DNA"/>
</dbReference>
<dbReference type="PRINTS" id="PR00986">
    <property type="entry name" value="TRNASYNTHVAL"/>
</dbReference>
<keyword evidence="5" id="KW-0067">ATP-binding</keyword>
<dbReference type="InterPro" id="IPR002300">
    <property type="entry name" value="aa-tRNA-synth_Ia"/>
</dbReference>
<organism evidence="11 12">
    <name type="scientific">Tetraparma gracilis</name>
    <dbReference type="NCBI Taxonomy" id="2962635"/>
    <lineage>
        <taxon>Eukaryota</taxon>
        <taxon>Sar</taxon>
        <taxon>Stramenopiles</taxon>
        <taxon>Ochrophyta</taxon>
        <taxon>Bolidophyceae</taxon>
        <taxon>Parmales</taxon>
        <taxon>Triparmaceae</taxon>
        <taxon>Tetraparma</taxon>
    </lineage>
</organism>
<reference evidence="11 12" key="1">
    <citation type="journal article" date="2023" name="Commun. Biol.">
        <title>Genome analysis of Parmales, the sister group of diatoms, reveals the evolutionary specialization of diatoms from phago-mixotrophs to photoautotrophs.</title>
        <authorList>
            <person name="Ban H."/>
            <person name="Sato S."/>
            <person name="Yoshikawa S."/>
            <person name="Yamada K."/>
            <person name="Nakamura Y."/>
            <person name="Ichinomiya M."/>
            <person name="Sato N."/>
            <person name="Blanc-Mathieu R."/>
            <person name="Endo H."/>
            <person name="Kuwata A."/>
            <person name="Ogata H."/>
        </authorList>
    </citation>
    <scope>NUCLEOTIDE SEQUENCE [LARGE SCALE GENOMIC DNA]</scope>
</reference>
<feature type="domain" description="Methionyl/Valyl/Leucyl/Isoleucyl-tRNA synthetase anticodon-binding" evidence="10">
    <location>
        <begin position="368"/>
        <end position="520"/>
    </location>
</feature>
<dbReference type="Gene3D" id="3.90.740.10">
    <property type="entry name" value="Valyl/Leucyl/Isoleucyl-tRNA synthetase, editing domain"/>
    <property type="match status" value="1"/>
</dbReference>
<protein>
    <recommendedName>
        <fullName evidence="2">valine--tRNA ligase</fullName>
        <ecNumber evidence="2">6.1.1.9</ecNumber>
    </recommendedName>
    <alternativeName>
        <fullName evidence="8">Valyl-tRNA synthetase</fullName>
    </alternativeName>
</protein>
<dbReference type="Gene3D" id="3.40.50.620">
    <property type="entry name" value="HUPs"/>
    <property type="match status" value="1"/>
</dbReference>
<dbReference type="InterPro" id="IPR013155">
    <property type="entry name" value="M/V/L/I-tRNA-synth_anticd-bd"/>
</dbReference>
<keyword evidence="4" id="KW-0547">Nucleotide-binding</keyword>
<dbReference type="InterPro" id="IPR002303">
    <property type="entry name" value="Valyl-tRNA_ligase"/>
</dbReference>
<evidence type="ECO:0000256" key="1">
    <source>
        <dbReference type="ARBA" id="ARBA00005594"/>
    </source>
</evidence>
<keyword evidence="7" id="KW-0030">Aminoacyl-tRNA synthetase</keyword>
<evidence type="ECO:0000256" key="8">
    <source>
        <dbReference type="ARBA" id="ARBA00029936"/>
    </source>
</evidence>
<dbReference type="InterPro" id="IPR037118">
    <property type="entry name" value="Val-tRNA_synth_C_sf"/>
</dbReference>
<evidence type="ECO:0000259" key="9">
    <source>
        <dbReference type="Pfam" id="PF00133"/>
    </source>
</evidence>
<dbReference type="InterPro" id="IPR009080">
    <property type="entry name" value="tRNAsynth_Ia_anticodon-bd"/>
</dbReference>
<keyword evidence="12" id="KW-1185">Reference proteome</keyword>
<dbReference type="InterPro" id="IPR014729">
    <property type="entry name" value="Rossmann-like_a/b/a_fold"/>
</dbReference>
<dbReference type="PANTHER" id="PTHR11946">
    <property type="entry name" value="VALYL-TRNA SYNTHETASES"/>
    <property type="match status" value="1"/>
</dbReference>
<dbReference type="InterPro" id="IPR009008">
    <property type="entry name" value="Val/Leu/Ile-tRNA-synth_edit"/>
</dbReference>
<keyword evidence="3" id="KW-0436">Ligase</keyword>
<sequence length="654" mass="73540">MLGDTAVAVHPDDSRFKHLHGKSLKHPFQDRLIPIITDKILVDMTKGTGCVKVTPAHDPKDYDTGKRHDLEFITMLNDDGSINHMGTRTDGGETFEGLMRYDARIAIEKALEKKGLLKGKAPNKMNIGVCSRSGDILEPRITPQWYVNCSGMAKRATDAVRNGELKIMPKTHEKTWFHWLDNIQDWCVSRQLWWGHRIPAYFATKKGETGVTKTDMKWNDRWVVGRTEAEARTKAAELLKCGEGDVVLEQDEDVLDTWFSSGLFPFSVFGWPDRTDDLDAFFPTSLLETGMDILFFWVARMVMMGLELTDKLPFHTVYLHAMVRDKNGKKMSKSLGNVIDPMEFVDDFKPQVNMGKVVWESGKMSVRDKWMMSKLSKACITMNQNLNGYEFGIAQQTGYALWINEICDVYLELVKPVVYDKEPANADRRWAAQAVLWNALESGLRLLHPMMPYVTEELWQRLPGRGSLGADEKPSIMLDAYPQGDASYVDEAVETAMDSVMECIKSFRSLKQQYNIKTADKPNCVVKCTDEVTAAALSKQLDDIETLAKVTVKMDDGKPVAETCSVVVVSATITAYMDLAGFIDYGKEVAKIQKEQKKLDFALATLEKKMAAPGYNTVPEAVRAKNDDELKASTAKKAELQSSLEKFTKLAAAK</sequence>
<name>A0ABQ6N2E1_9STRA</name>
<dbReference type="Gene3D" id="1.10.287.380">
    <property type="entry name" value="Valyl-tRNA synthetase, C-terminal domain"/>
    <property type="match status" value="1"/>
</dbReference>
<evidence type="ECO:0000256" key="6">
    <source>
        <dbReference type="ARBA" id="ARBA00022917"/>
    </source>
</evidence>
<comment type="caution">
    <text evidence="11">The sequence shown here is derived from an EMBL/GenBank/DDBJ whole genome shotgun (WGS) entry which is preliminary data.</text>
</comment>
<evidence type="ECO:0000256" key="4">
    <source>
        <dbReference type="ARBA" id="ARBA00022741"/>
    </source>
</evidence>
<dbReference type="Pfam" id="PF00133">
    <property type="entry name" value="tRNA-synt_1"/>
    <property type="match status" value="1"/>
</dbReference>
<proteinExistence type="inferred from homology"/>
<dbReference type="InterPro" id="IPR033705">
    <property type="entry name" value="Anticodon_Ia_Val"/>
</dbReference>
<dbReference type="PANTHER" id="PTHR11946:SF109">
    <property type="entry name" value="VALINE--TRNA LIGASE"/>
    <property type="match status" value="1"/>
</dbReference>
<dbReference type="CDD" id="cd07962">
    <property type="entry name" value="Anticodon_Ia_Val"/>
    <property type="match status" value="1"/>
</dbReference>
<evidence type="ECO:0000313" key="11">
    <source>
        <dbReference type="EMBL" id="GMI38571.1"/>
    </source>
</evidence>
<evidence type="ECO:0000259" key="10">
    <source>
        <dbReference type="Pfam" id="PF08264"/>
    </source>
</evidence>
<keyword evidence="6" id="KW-0648">Protein biosynthesis</keyword>
<evidence type="ECO:0000256" key="2">
    <source>
        <dbReference type="ARBA" id="ARBA00013169"/>
    </source>
</evidence>
<dbReference type="Proteomes" id="UP001165060">
    <property type="component" value="Unassembled WGS sequence"/>
</dbReference>
<dbReference type="SUPFAM" id="SSF47323">
    <property type="entry name" value="Anticodon-binding domain of a subclass of class I aminoacyl-tRNA synthetases"/>
    <property type="match status" value="1"/>
</dbReference>
<evidence type="ECO:0000256" key="5">
    <source>
        <dbReference type="ARBA" id="ARBA00022840"/>
    </source>
</evidence>
<evidence type="ECO:0000256" key="7">
    <source>
        <dbReference type="ARBA" id="ARBA00023146"/>
    </source>
</evidence>
<dbReference type="Gene3D" id="1.10.730.10">
    <property type="entry name" value="Isoleucyl-tRNA Synthetase, Domain 1"/>
    <property type="match status" value="1"/>
</dbReference>
<gene>
    <name evidence="11" type="ORF">TeGR_g4167</name>
</gene>
<dbReference type="Pfam" id="PF08264">
    <property type="entry name" value="Anticodon_1"/>
    <property type="match status" value="1"/>
</dbReference>